<evidence type="ECO:0000313" key="1">
    <source>
        <dbReference type="EMBL" id="HJG36395.1"/>
    </source>
</evidence>
<evidence type="ECO:0000313" key="2">
    <source>
        <dbReference type="Proteomes" id="UP000753256"/>
    </source>
</evidence>
<reference evidence="1" key="1">
    <citation type="journal article" date="2021" name="PeerJ">
        <title>Extensive microbial diversity within the chicken gut microbiome revealed by metagenomics and culture.</title>
        <authorList>
            <person name="Gilroy R."/>
            <person name="Ravi A."/>
            <person name="Getino M."/>
            <person name="Pursley I."/>
            <person name="Horton D.L."/>
            <person name="Alikhan N.F."/>
            <person name="Baker D."/>
            <person name="Gharbi K."/>
            <person name="Hall N."/>
            <person name="Watson M."/>
            <person name="Adriaenssens E.M."/>
            <person name="Foster-Nyarko E."/>
            <person name="Jarju S."/>
            <person name="Secka A."/>
            <person name="Antonio M."/>
            <person name="Oren A."/>
            <person name="Chaudhuri R.R."/>
            <person name="La Ragione R."/>
            <person name="Hildebrand F."/>
            <person name="Pallen M.J."/>
        </authorList>
    </citation>
    <scope>NUCLEOTIDE SEQUENCE</scope>
    <source>
        <strain evidence="1">ChiHjej13B12-9602</strain>
    </source>
</reference>
<reference evidence="1" key="2">
    <citation type="submission" date="2021-09" db="EMBL/GenBank/DDBJ databases">
        <authorList>
            <person name="Gilroy R."/>
        </authorList>
    </citation>
    <scope>NUCLEOTIDE SEQUENCE</scope>
    <source>
        <strain evidence="1">ChiHjej13B12-9602</strain>
    </source>
</reference>
<proteinExistence type="predicted"/>
<dbReference type="EMBL" id="DYUZ01000006">
    <property type="protein sequence ID" value="HJG36395.1"/>
    <property type="molecule type" value="Genomic_DNA"/>
</dbReference>
<name>A0A921LU76_9ACTN</name>
<dbReference type="Proteomes" id="UP000753256">
    <property type="component" value="Unassembled WGS sequence"/>
</dbReference>
<organism evidence="1 2">
    <name type="scientific">Enorma phocaeensis</name>
    <dbReference type="NCBI Taxonomy" id="1871019"/>
    <lineage>
        <taxon>Bacteria</taxon>
        <taxon>Bacillati</taxon>
        <taxon>Actinomycetota</taxon>
        <taxon>Coriobacteriia</taxon>
        <taxon>Coriobacteriales</taxon>
        <taxon>Coriobacteriaceae</taxon>
        <taxon>Enorma</taxon>
    </lineage>
</organism>
<accession>A0A921LU76</accession>
<dbReference type="AlphaFoldDB" id="A0A921LU76"/>
<protein>
    <submittedName>
        <fullName evidence="1">Uncharacterized protein</fullName>
    </submittedName>
</protein>
<sequence length="251" mass="27767">MDISTCTFSLFYQPVPNIRREAFEIEEKLGGYVKPFQIHSIPDDAPFELPRISATTESGHSSLNIAAQSAQVLSRYDDSFSRDFSKSLDYSKAKALELYAALTTMPSIQLHFTGLAVQLLVPASEIKSSPVSFISDTYLKVSSSLPMSDAAAKLVYKVDSDLYLNLEVQRIVLSDPLSINIGPDGITVVKKLQSGNEEMLAVSIDFNNRLAFNEGRILGCDEATIQRFYARVQAFLEDGIDAFLKNGEVKF</sequence>
<gene>
    <name evidence="1" type="ORF">K8V70_00805</name>
</gene>
<comment type="caution">
    <text evidence="1">The sequence shown here is derived from an EMBL/GenBank/DDBJ whole genome shotgun (WGS) entry which is preliminary data.</text>
</comment>
<dbReference type="RefSeq" id="WP_273188551.1">
    <property type="nucleotide sequence ID" value="NZ_DYUZ01000006.1"/>
</dbReference>